<dbReference type="PROSITE" id="PS50235">
    <property type="entry name" value="USP_3"/>
    <property type="match status" value="1"/>
</dbReference>
<dbReference type="Pfam" id="PF00443">
    <property type="entry name" value="UCH"/>
    <property type="match status" value="1"/>
</dbReference>
<feature type="compositionally biased region" description="Polar residues" evidence="8">
    <location>
        <begin position="336"/>
        <end position="352"/>
    </location>
</feature>
<feature type="compositionally biased region" description="Basic and acidic residues" evidence="8">
    <location>
        <begin position="684"/>
        <end position="707"/>
    </location>
</feature>
<evidence type="ECO:0000313" key="11">
    <source>
        <dbReference type="EMBL" id="KIO34146.1"/>
    </source>
</evidence>
<dbReference type="EMBL" id="KN822944">
    <property type="protein sequence ID" value="KIO34146.1"/>
    <property type="molecule type" value="Genomic_DNA"/>
</dbReference>
<feature type="domain" description="Rhodanese" evidence="9">
    <location>
        <begin position="512"/>
        <end position="629"/>
    </location>
</feature>
<dbReference type="InterPro" id="IPR018200">
    <property type="entry name" value="USP_CS"/>
</dbReference>
<evidence type="ECO:0000259" key="9">
    <source>
        <dbReference type="PROSITE" id="PS50206"/>
    </source>
</evidence>
<dbReference type="InterPro" id="IPR038765">
    <property type="entry name" value="Papain-like_cys_pep_sf"/>
</dbReference>
<dbReference type="Proteomes" id="UP000054248">
    <property type="component" value="Unassembled WGS sequence"/>
</dbReference>
<comment type="similarity">
    <text evidence="2">Belongs to the peptidase C19 family.</text>
</comment>
<dbReference type="InterPro" id="IPR001763">
    <property type="entry name" value="Rhodanese-like_dom"/>
</dbReference>
<feature type="compositionally biased region" description="Polar residues" evidence="8">
    <location>
        <begin position="263"/>
        <end position="283"/>
    </location>
</feature>
<evidence type="ECO:0000256" key="2">
    <source>
        <dbReference type="ARBA" id="ARBA00009085"/>
    </source>
</evidence>
<dbReference type="PANTHER" id="PTHR21646:SF95">
    <property type="entry name" value="UBIQUITIN CARBOXYL-TERMINAL HYDROLASE 4-RELATED"/>
    <property type="match status" value="1"/>
</dbReference>
<evidence type="ECO:0000259" key="10">
    <source>
        <dbReference type="PROSITE" id="PS50235"/>
    </source>
</evidence>
<feature type="compositionally biased region" description="Polar residues" evidence="8">
    <location>
        <begin position="386"/>
        <end position="399"/>
    </location>
</feature>
<protein>
    <recommendedName>
        <fullName evidence="3">ubiquitinyl hydrolase 1</fullName>
        <ecNumber evidence="3">3.4.19.12</ecNumber>
    </recommendedName>
</protein>
<feature type="compositionally biased region" description="Polar residues" evidence="8">
    <location>
        <begin position="199"/>
        <end position="213"/>
    </location>
</feature>
<dbReference type="EC" id="3.4.19.12" evidence="3"/>
<dbReference type="OrthoDB" id="292964at2759"/>
<dbReference type="SUPFAM" id="SSF54001">
    <property type="entry name" value="Cysteine proteinases"/>
    <property type="match status" value="1"/>
</dbReference>
<evidence type="ECO:0000256" key="7">
    <source>
        <dbReference type="ARBA" id="ARBA00022807"/>
    </source>
</evidence>
<dbReference type="SUPFAM" id="SSF52821">
    <property type="entry name" value="Rhodanese/Cell cycle control phosphatase"/>
    <property type="match status" value="1"/>
</dbReference>
<feature type="region of interest" description="Disordered" evidence="8">
    <location>
        <begin position="631"/>
        <end position="744"/>
    </location>
</feature>
<feature type="compositionally biased region" description="Low complexity" evidence="8">
    <location>
        <begin position="132"/>
        <end position="143"/>
    </location>
</feature>
<dbReference type="GO" id="GO:0016579">
    <property type="term" value="P:protein deubiquitination"/>
    <property type="evidence" value="ECO:0007669"/>
    <property type="project" value="InterPro"/>
</dbReference>
<proteinExistence type="inferred from homology"/>
<feature type="region of interest" description="Disordered" evidence="8">
    <location>
        <begin position="368"/>
        <end position="491"/>
    </location>
</feature>
<evidence type="ECO:0000256" key="6">
    <source>
        <dbReference type="ARBA" id="ARBA00022801"/>
    </source>
</evidence>
<dbReference type="Gene3D" id="3.40.250.10">
    <property type="entry name" value="Rhodanese-like domain"/>
    <property type="match status" value="1"/>
</dbReference>
<evidence type="ECO:0000313" key="12">
    <source>
        <dbReference type="Proteomes" id="UP000054248"/>
    </source>
</evidence>
<feature type="region of interest" description="Disordered" evidence="8">
    <location>
        <begin position="129"/>
        <end position="172"/>
    </location>
</feature>
<organism evidence="11 12">
    <name type="scientific">Tulasnella calospora MUT 4182</name>
    <dbReference type="NCBI Taxonomy" id="1051891"/>
    <lineage>
        <taxon>Eukaryota</taxon>
        <taxon>Fungi</taxon>
        <taxon>Dikarya</taxon>
        <taxon>Basidiomycota</taxon>
        <taxon>Agaricomycotina</taxon>
        <taxon>Agaricomycetes</taxon>
        <taxon>Cantharellales</taxon>
        <taxon>Tulasnellaceae</taxon>
        <taxon>Tulasnella</taxon>
    </lineage>
</organism>
<reference evidence="12" key="2">
    <citation type="submission" date="2015-01" db="EMBL/GenBank/DDBJ databases">
        <title>Evolutionary Origins and Diversification of the Mycorrhizal Mutualists.</title>
        <authorList>
            <consortium name="DOE Joint Genome Institute"/>
            <consortium name="Mycorrhizal Genomics Consortium"/>
            <person name="Kohler A."/>
            <person name="Kuo A."/>
            <person name="Nagy L.G."/>
            <person name="Floudas D."/>
            <person name="Copeland A."/>
            <person name="Barry K.W."/>
            <person name="Cichocki N."/>
            <person name="Veneault-Fourrey C."/>
            <person name="LaButti K."/>
            <person name="Lindquist E.A."/>
            <person name="Lipzen A."/>
            <person name="Lundell T."/>
            <person name="Morin E."/>
            <person name="Murat C."/>
            <person name="Riley R."/>
            <person name="Ohm R."/>
            <person name="Sun H."/>
            <person name="Tunlid A."/>
            <person name="Henrissat B."/>
            <person name="Grigoriev I.V."/>
            <person name="Hibbett D.S."/>
            <person name="Martin F."/>
        </authorList>
    </citation>
    <scope>NUCLEOTIDE SEQUENCE [LARGE SCALE GENOMIC DNA]</scope>
    <source>
        <strain evidence="12">MUT 4182</strain>
    </source>
</reference>
<evidence type="ECO:0000256" key="8">
    <source>
        <dbReference type="SAM" id="MobiDB-lite"/>
    </source>
</evidence>
<feature type="compositionally biased region" description="Low complexity" evidence="8">
    <location>
        <begin position="416"/>
        <end position="429"/>
    </location>
</feature>
<evidence type="ECO:0000256" key="4">
    <source>
        <dbReference type="ARBA" id="ARBA00022670"/>
    </source>
</evidence>
<keyword evidence="5" id="KW-0833">Ubl conjugation pathway</keyword>
<dbReference type="InterPro" id="IPR028889">
    <property type="entry name" value="USP"/>
</dbReference>
<dbReference type="InterPro" id="IPR050185">
    <property type="entry name" value="Ub_carboxyl-term_hydrolase"/>
</dbReference>
<feature type="region of interest" description="Disordered" evidence="8">
    <location>
        <begin position="855"/>
        <end position="876"/>
    </location>
</feature>
<feature type="domain" description="USP" evidence="10">
    <location>
        <begin position="922"/>
        <end position="1284"/>
    </location>
</feature>
<dbReference type="Gene3D" id="3.90.70.10">
    <property type="entry name" value="Cysteine proteinases"/>
    <property type="match status" value="1"/>
</dbReference>
<comment type="catalytic activity">
    <reaction evidence="1">
        <text>Thiol-dependent hydrolysis of ester, thioester, amide, peptide and isopeptide bonds formed by the C-terminal Gly of ubiquitin (a 76-residue protein attached to proteins as an intracellular targeting signal).</text>
        <dbReference type="EC" id="3.4.19.12"/>
    </reaction>
</comment>
<dbReference type="SMART" id="SM00450">
    <property type="entry name" value="RHOD"/>
    <property type="match status" value="1"/>
</dbReference>
<feature type="compositionally biased region" description="Low complexity" evidence="8">
    <location>
        <begin position="785"/>
        <end position="812"/>
    </location>
</feature>
<feature type="compositionally biased region" description="Low complexity" evidence="8">
    <location>
        <begin position="227"/>
        <end position="248"/>
    </location>
</feature>
<feature type="compositionally biased region" description="Low complexity" evidence="8">
    <location>
        <begin position="454"/>
        <end position="472"/>
    </location>
</feature>
<dbReference type="STRING" id="1051891.A0A0C3QWF5"/>
<evidence type="ECO:0000256" key="3">
    <source>
        <dbReference type="ARBA" id="ARBA00012759"/>
    </source>
</evidence>
<evidence type="ECO:0000256" key="5">
    <source>
        <dbReference type="ARBA" id="ARBA00022786"/>
    </source>
</evidence>
<keyword evidence="7" id="KW-0788">Thiol protease</keyword>
<dbReference type="GO" id="GO:0006508">
    <property type="term" value="P:proteolysis"/>
    <property type="evidence" value="ECO:0007669"/>
    <property type="project" value="UniProtKB-KW"/>
</dbReference>
<dbReference type="PROSITE" id="PS00973">
    <property type="entry name" value="USP_2"/>
    <property type="match status" value="1"/>
</dbReference>
<feature type="region of interest" description="Disordered" evidence="8">
    <location>
        <begin position="192"/>
        <end position="352"/>
    </location>
</feature>
<dbReference type="InterPro" id="IPR036873">
    <property type="entry name" value="Rhodanese-like_dom_sf"/>
</dbReference>
<keyword evidence="12" id="KW-1185">Reference proteome</keyword>
<dbReference type="PANTHER" id="PTHR21646">
    <property type="entry name" value="UBIQUITIN CARBOXYL-TERMINAL HYDROLASE"/>
    <property type="match status" value="1"/>
</dbReference>
<dbReference type="PROSITE" id="PS50206">
    <property type="entry name" value="RHODANESE_3"/>
    <property type="match status" value="1"/>
</dbReference>
<dbReference type="PROSITE" id="PS00972">
    <property type="entry name" value="USP_1"/>
    <property type="match status" value="1"/>
</dbReference>
<evidence type="ECO:0000256" key="1">
    <source>
        <dbReference type="ARBA" id="ARBA00000707"/>
    </source>
</evidence>
<dbReference type="HOGENOM" id="CLU_005922_2_1_1"/>
<dbReference type="GO" id="GO:0004843">
    <property type="term" value="F:cysteine-type deubiquitinase activity"/>
    <property type="evidence" value="ECO:0007669"/>
    <property type="project" value="UniProtKB-EC"/>
</dbReference>
<accession>A0A0C3QWF5</accession>
<feature type="region of interest" description="Disordered" evidence="8">
    <location>
        <begin position="779"/>
        <end position="822"/>
    </location>
</feature>
<feature type="compositionally biased region" description="Polar residues" evidence="8">
    <location>
        <begin position="292"/>
        <end position="311"/>
    </location>
</feature>
<sequence>MAIASSIPGTAALPNDGYMSIATIKRLAKDKTSSLKNASPLTLLTAARKTADSGVKKEDSGELQDAYQQYCQAINLYDAALTTSEYKAEEAAGKHGAVYTSAHETLRHLHTTVVPRMTNLEARLKMLEESRASAAGPSSPPGATNGLGGANRPALTRQDSSGDGPSERSLGGIKERMAKLQTHGMDMTVAKPSNKRFSHQSNPSTSTTASILSPTILPPSQPVVDRSTFTSTVVSSTPTDPSASTTSDRLPPVNGIQFPALTPSPSYATTSFSGAGSAESSLPSPRLGRQPTGGTRVSPSPRQSDLPSLTASSRPSSGSFPPSPHRPDRPGGLFDISSTLTPNTPSISKFTSSFPTIEDLDSQFGQVSIDGLPSAPKTTLPIFPSVPTTQPGAKSNQVASPPPSNDLERLRGMARGSDLSGLSGTSNSTSPPPTSSVTRHRTGSQSQGLRAQLSGGSSSKMPSPLSSSYTSPQTATSLPPAHGKKPELKPTNSILPKTLRFYLDPNANGGLRVLLLDVRSRDQFEKERIDHEDVVCVEPTILARSGLDTAGLEAALVVSPREEEQRFQKRNHYDLVVLYDESSEQIKTFIAALYNLIWVNSFVKSLRHPPALLVGGLKDWKRQFGVAGLTGSEVANRATGTEPPSRPESELRRPNGPRQAPPSRSRESSMAGHVNGYGSSRTPDVARDRSDSVKSRPVDEYDAAEKDRRRKAHVRDGAVFESASPEPNEAAGRAVRKSSLIRPSSSGTISAYIRPMLDNEPNGGIYANHVPITYPSKAVSPLDAQSQSPSFPSSPQYANITQPPTVAQPPQASLSQSPLARRRSDYVEQSIFGQSGYSPSPARSSIEYPMLSSQHFVQPPPPAASTAMDRQEQRPRHHAASLSIAQPPGGAVVIAGKTYPTPPMIPSNYTVSYWSDTQIGMSGLKNLGNTCYMNSVIQCLSATVPFARFFIDGRWKAAVNLHNPLGSNGGVANAFAHLVHDLWQQESTYLSPYPFRKSICAYAPQFSGSDQHDAQEFLSFLLDGLHEDLNRILRKPSIPSPTPEREKELETLAQQISSAQEWQLYRLRDDSLVVDYFQGQFRNRLQCLTCKQTSTTFNTFMYLSLPIPTGRGVTKVTLKQCLDAFVKPETMEKSDAWKCPSCKTLRKAEKQLSLSRLPPVLLIHLKRFSFKGPFTDKLETMVDFPLKDLDLTNYMPSLLPPSMDAQGLAGQRAYGDDDPRRQVPSFKYELYGVVNHFGSLTSGHYTAFIASKGGWIYCDDSRLSQANPPDVVGRPAYILFYRRVKTS</sequence>
<gene>
    <name evidence="11" type="ORF">M407DRAFT_17057</name>
</gene>
<keyword evidence="6" id="KW-0378">Hydrolase</keyword>
<dbReference type="CDD" id="cd02674">
    <property type="entry name" value="Peptidase_C19R"/>
    <property type="match status" value="1"/>
</dbReference>
<name>A0A0C3QWF5_9AGAM</name>
<keyword evidence="4" id="KW-0645">Protease</keyword>
<dbReference type="InterPro" id="IPR001394">
    <property type="entry name" value="Peptidase_C19_UCH"/>
</dbReference>
<reference evidence="11 12" key="1">
    <citation type="submission" date="2014-04" db="EMBL/GenBank/DDBJ databases">
        <authorList>
            <consortium name="DOE Joint Genome Institute"/>
            <person name="Kuo A."/>
            <person name="Girlanda M."/>
            <person name="Perotto S."/>
            <person name="Kohler A."/>
            <person name="Nagy L.G."/>
            <person name="Floudas D."/>
            <person name="Copeland A."/>
            <person name="Barry K.W."/>
            <person name="Cichocki N."/>
            <person name="Veneault-Fourrey C."/>
            <person name="LaButti K."/>
            <person name="Lindquist E.A."/>
            <person name="Lipzen A."/>
            <person name="Lundell T."/>
            <person name="Morin E."/>
            <person name="Murat C."/>
            <person name="Sun H."/>
            <person name="Tunlid A."/>
            <person name="Henrissat B."/>
            <person name="Grigoriev I.V."/>
            <person name="Hibbett D.S."/>
            <person name="Martin F."/>
            <person name="Nordberg H.P."/>
            <person name="Cantor M.N."/>
            <person name="Hua S.X."/>
        </authorList>
    </citation>
    <scope>NUCLEOTIDE SEQUENCE [LARGE SCALE GENOMIC DNA]</scope>
    <source>
        <strain evidence="11 12">MUT 4182</strain>
    </source>
</reference>